<dbReference type="AlphaFoldDB" id="A0A2P5BM57"/>
<dbReference type="EMBL" id="JXTB01000252">
    <property type="protein sequence ID" value="PON49887.1"/>
    <property type="molecule type" value="Genomic_DNA"/>
</dbReference>
<dbReference type="PROSITE" id="PS00414">
    <property type="entry name" value="PROFILIN"/>
    <property type="match status" value="1"/>
</dbReference>
<comment type="caution">
    <text evidence="1">The sequence shown here is derived from an EMBL/GenBank/DDBJ whole genome shotgun (WGS) entry which is preliminary data.</text>
</comment>
<name>A0A2P5BM57_PARAD</name>
<accession>A0A2P5BM57</accession>
<keyword evidence="2" id="KW-1185">Reference proteome</keyword>
<reference evidence="2" key="1">
    <citation type="submission" date="2016-06" db="EMBL/GenBank/DDBJ databases">
        <title>Parallel loss of symbiosis genes in relatives of nitrogen-fixing non-legume Parasponia.</title>
        <authorList>
            <person name="Van Velzen R."/>
            <person name="Holmer R."/>
            <person name="Bu F."/>
            <person name="Rutten L."/>
            <person name="Van Zeijl A."/>
            <person name="Liu W."/>
            <person name="Santuari L."/>
            <person name="Cao Q."/>
            <person name="Sharma T."/>
            <person name="Shen D."/>
            <person name="Roswanjaya Y."/>
            <person name="Wardhani T."/>
            <person name="Kalhor M.S."/>
            <person name="Jansen J."/>
            <person name="Van den Hoogen J."/>
            <person name="Gungor B."/>
            <person name="Hartog M."/>
            <person name="Hontelez J."/>
            <person name="Verver J."/>
            <person name="Yang W.-C."/>
            <person name="Schijlen E."/>
            <person name="Repin R."/>
            <person name="Schilthuizen M."/>
            <person name="Schranz E."/>
            <person name="Heidstra R."/>
            <person name="Miyata K."/>
            <person name="Fedorova E."/>
            <person name="Kohlen W."/>
            <person name="Bisseling T."/>
            <person name="Smit S."/>
            <person name="Geurts R."/>
        </authorList>
    </citation>
    <scope>NUCLEOTIDE SEQUENCE [LARGE SCALE GENOMIC DNA]</scope>
    <source>
        <strain evidence="2">cv. WU1-14</strain>
    </source>
</reference>
<evidence type="ECO:0000313" key="1">
    <source>
        <dbReference type="EMBL" id="PON49887.1"/>
    </source>
</evidence>
<gene>
    <name evidence="1" type="ORF">PanWU01x14_226950</name>
</gene>
<dbReference type="Proteomes" id="UP000237105">
    <property type="component" value="Unassembled WGS sequence"/>
</dbReference>
<dbReference type="InterPro" id="IPR027310">
    <property type="entry name" value="Profilin_CS"/>
</dbReference>
<protein>
    <submittedName>
        <fullName evidence="1">Profilin conserved site</fullName>
    </submittedName>
</protein>
<evidence type="ECO:0000313" key="2">
    <source>
        <dbReference type="Proteomes" id="UP000237105"/>
    </source>
</evidence>
<dbReference type="GO" id="GO:0003779">
    <property type="term" value="F:actin binding"/>
    <property type="evidence" value="ECO:0007669"/>
    <property type="project" value="InterPro"/>
</dbReference>
<organism evidence="1 2">
    <name type="scientific">Parasponia andersonii</name>
    <name type="common">Sponia andersonii</name>
    <dbReference type="NCBI Taxonomy" id="3476"/>
    <lineage>
        <taxon>Eukaryota</taxon>
        <taxon>Viridiplantae</taxon>
        <taxon>Streptophyta</taxon>
        <taxon>Embryophyta</taxon>
        <taxon>Tracheophyta</taxon>
        <taxon>Spermatophyta</taxon>
        <taxon>Magnoliopsida</taxon>
        <taxon>eudicotyledons</taxon>
        <taxon>Gunneridae</taxon>
        <taxon>Pentapetalae</taxon>
        <taxon>rosids</taxon>
        <taxon>fabids</taxon>
        <taxon>Rosales</taxon>
        <taxon>Cannabaceae</taxon>
        <taxon>Parasponia</taxon>
    </lineage>
</organism>
<proteinExistence type="predicted"/>
<sequence>MTWNIYVQICLIDCIFIPPNLIVQPKSKILQSGQSISVVPMVGFASDYRESLIDGPDITAP</sequence>